<keyword evidence="6" id="KW-0418">Kinase</keyword>
<feature type="transmembrane region" description="Helical" evidence="9">
    <location>
        <begin position="6"/>
        <end position="32"/>
    </location>
</feature>
<keyword evidence="9" id="KW-0812">Transmembrane</keyword>
<evidence type="ECO:0000313" key="12">
    <source>
        <dbReference type="EMBL" id="GLB50051.1"/>
    </source>
</evidence>
<keyword evidence="9" id="KW-0472">Membrane</keyword>
<proteinExistence type="predicted"/>
<comment type="caution">
    <text evidence="12">The sequence shown here is derived from an EMBL/GenBank/DDBJ whole genome shotgun (WGS) entry which is preliminary data.</text>
</comment>
<gene>
    <name evidence="12" type="ORF">Y10_24190</name>
</gene>
<evidence type="ECO:0000259" key="10">
    <source>
        <dbReference type="Pfam" id="PF02518"/>
    </source>
</evidence>
<protein>
    <recommendedName>
        <fullName evidence="2">histidine kinase</fullName>
        <ecNumber evidence="2">2.7.13.3</ecNumber>
    </recommendedName>
</protein>
<evidence type="ECO:0000259" key="11">
    <source>
        <dbReference type="Pfam" id="PF07730"/>
    </source>
</evidence>
<dbReference type="Proteomes" id="UP001143543">
    <property type="component" value="Unassembled WGS sequence"/>
</dbReference>
<evidence type="ECO:0000256" key="5">
    <source>
        <dbReference type="ARBA" id="ARBA00022741"/>
    </source>
</evidence>
<evidence type="ECO:0000256" key="6">
    <source>
        <dbReference type="ARBA" id="ARBA00022777"/>
    </source>
</evidence>
<dbReference type="Pfam" id="PF07730">
    <property type="entry name" value="HisKA_3"/>
    <property type="match status" value="1"/>
</dbReference>
<keyword evidence="13" id="KW-1185">Reference proteome</keyword>
<evidence type="ECO:0000256" key="1">
    <source>
        <dbReference type="ARBA" id="ARBA00000085"/>
    </source>
</evidence>
<sequence>MPLKNIAFGIIIGFLFICLIVLFCALIIKLYIQKVKNYTKVIYEKDLNFQKTLNETVVETQEQTLNNISQDLHDDAGQQLTYINFQLENLKLDYPDFSEQLEPVSQSLNQLSHSIRNISHSLNNQLLLQDSLLKAIDKEVQRLQKNTSIAIYFTLNGSMQKQYSTNETIVVYRIFQEIMNNIFKHSEASKVDIIINTEPIFKMHISDNGKGFNYLKAKDSSSLGLKNIESRAKAINFIANIDTLPNKGTTITISKNLEHEQN</sequence>
<dbReference type="EC" id="2.7.13.3" evidence="2"/>
<dbReference type="Pfam" id="PF02518">
    <property type="entry name" value="HATPase_c"/>
    <property type="match status" value="1"/>
</dbReference>
<dbReference type="SUPFAM" id="SSF55874">
    <property type="entry name" value="ATPase domain of HSP90 chaperone/DNA topoisomerase II/histidine kinase"/>
    <property type="match status" value="1"/>
</dbReference>
<dbReference type="PANTHER" id="PTHR24421">
    <property type="entry name" value="NITRATE/NITRITE SENSOR PROTEIN NARX-RELATED"/>
    <property type="match status" value="1"/>
</dbReference>
<keyword evidence="3" id="KW-0597">Phosphoprotein</keyword>
<dbReference type="Gene3D" id="3.30.565.10">
    <property type="entry name" value="Histidine kinase-like ATPase, C-terminal domain"/>
    <property type="match status" value="1"/>
</dbReference>
<dbReference type="InterPro" id="IPR050482">
    <property type="entry name" value="Sensor_HK_TwoCompSys"/>
</dbReference>
<evidence type="ECO:0000256" key="3">
    <source>
        <dbReference type="ARBA" id="ARBA00022553"/>
    </source>
</evidence>
<dbReference type="PANTHER" id="PTHR24421:SF10">
    <property type="entry name" value="NITRATE_NITRITE SENSOR PROTEIN NARQ"/>
    <property type="match status" value="1"/>
</dbReference>
<dbReference type="InterPro" id="IPR036890">
    <property type="entry name" value="HATPase_C_sf"/>
</dbReference>
<evidence type="ECO:0000256" key="9">
    <source>
        <dbReference type="SAM" id="Phobius"/>
    </source>
</evidence>
<evidence type="ECO:0000256" key="7">
    <source>
        <dbReference type="ARBA" id="ARBA00022840"/>
    </source>
</evidence>
<keyword evidence="7" id="KW-0067">ATP-binding</keyword>
<keyword evidence="5" id="KW-0547">Nucleotide-binding</keyword>
<feature type="domain" description="Signal transduction histidine kinase subgroup 3 dimerisation and phosphoacceptor" evidence="11">
    <location>
        <begin position="66"/>
        <end position="124"/>
    </location>
</feature>
<dbReference type="InterPro" id="IPR003594">
    <property type="entry name" value="HATPase_dom"/>
</dbReference>
<keyword evidence="9" id="KW-1133">Transmembrane helix</keyword>
<evidence type="ECO:0000313" key="13">
    <source>
        <dbReference type="Proteomes" id="UP001143543"/>
    </source>
</evidence>
<keyword evidence="4" id="KW-0808">Transferase</keyword>
<accession>A0ABQ5ML75</accession>
<dbReference type="CDD" id="cd16917">
    <property type="entry name" value="HATPase_UhpB-NarQ-NarX-like"/>
    <property type="match status" value="1"/>
</dbReference>
<feature type="domain" description="Histidine kinase/HSP90-like ATPase" evidence="10">
    <location>
        <begin position="171"/>
        <end position="256"/>
    </location>
</feature>
<evidence type="ECO:0000256" key="8">
    <source>
        <dbReference type="ARBA" id="ARBA00023012"/>
    </source>
</evidence>
<evidence type="ECO:0000256" key="2">
    <source>
        <dbReference type="ARBA" id="ARBA00012438"/>
    </source>
</evidence>
<dbReference type="EMBL" id="BRVO01000002">
    <property type="protein sequence ID" value="GLB50051.1"/>
    <property type="molecule type" value="Genomic_DNA"/>
</dbReference>
<evidence type="ECO:0000256" key="4">
    <source>
        <dbReference type="ARBA" id="ARBA00022679"/>
    </source>
</evidence>
<dbReference type="Gene3D" id="1.20.5.1930">
    <property type="match status" value="1"/>
</dbReference>
<dbReference type="InterPro" id="IPR011712">
    <property type="entry name" value="Sig_transdc_His_kin_sub3_dim/P"/>
</dbReference>
<name>A0ABQ5ML75_9FLAO</name>
<reference evidence="12" key="1">
    <citation type="submission" date="2022-07" db="EMBL/GenBank/DDBJ databases">
        <title>Taxonomy of Novel Oxalotrophic and Methylotrophic Bacteria.</title>
        <authorList>
            <person name="Sahin N."/>
            <person name="Tani A."/>
        </authorList>
    </citation>
    <scope>NUCLEOTIDE SEQUENCE</scope>
    <source>
        <strain evidence="12">Y10</strain>
    </source>
</reference>
<keyword evidence="8" id="KW-0902">Two-component regulatory system</keyword>
<organism evidence="12 13">
    <name type="scientific">Neptunitalea lumnitzerae</name>
    <dbReference type="NCBI Taxonomy" id="2965509"/>
    <lineage>
        <taxon>Bacteria</taxon>
        <taxon>Pseudomonadati</taxon>
        <taxon>Bacteroidota</taxon>
        <taxon>Flavobacteriia</taxon>
        <taxon>Flavobacteriales</taxon>
        <taxon>Flavobacteriaceae</taxon>
        <taxon>Neptunitalea</taxon>
    </lineage>
</organism>
<comment type="catalytic activity">
    <reaction evidence="1">
        <text>ATP + protein L-histidine = ADP + protein N-phospho-L-histidine.</text>
        <dbReference type="EC" id="2.7.13.3"/>
    </reaction>
</comment>
<dbReference type="RefSeq" id="WP_281765666.1">
    <property type="nucleotide sequence ID" value="NZ_BRVO01000002.1"/>
</dbReference>